<feature type="domain" description="RRM" evidence="8">
    <location>
        <begin position="99"/>
        <end position="175"/>
    </location>
</feature>
<keyword evidence="11" id="KW-1185">Reference proteome</keyword>
<dbReference type="CDD" id="cd12378">
    <property type="entry name" value="RRM1_I_PABPs"/>
    <property type="match status" value="1"/>
</dbReference>
<name>A0A7K8SG41_9AVES</name>
<dbReference type="InterPro" id="IPR034364">
    <property type="entry name" value="PABP_RRM1"/>
</dbReference>
<dbReference type="SUPFAM" id="SSF54928">
    <property type="entry name" value="RNA-binding domain, RBD"/>
    <property type="match status" value="2"/>
</dbReference>
<sequence length="638" mass="70795">MNASGPGYPLASLYVGDLHPDVTEAMLYEKFSPAGPIMSIRVCRDVATRRSLGYAYINFQQPADAERALDTMNFEVIKGRPIRIMWSQRDPGLRKSGVGNVFIKNLDDSIDNKALYDTFSAFGNILSCKVVCDENGSRGYGFVHFETHEAATRAIETMNGMLLNDRKVFVGHFKSRKEREAEFGARAMEFTNVYIKNFGDDMDDDRLREIFSKFGKTLSVKVMMDNAGRSKGFGFVNFEKHEEAQKARGSSLPICCLSPELAVADMNGKEINGRMVYVGRAQKRLERQSELKRKFEQMKQERVSRYQGVNLYVKNLDDGIDDERLRKEFSPYGTITSAKVMTEGGHSKGFGFVCFSSPEEATKAVTEMNGRIVSTKPLYVALAQRKEERKAILTNQYMQRLATMRALPGPLLGSFQPAPGYFLPPIPQPQTRATFYSPSPVVQVRPATRWSAQPSRPPPTPILRAAAPPRRLLSNISTMRQASTQVPRVPSQAQRVANIGTQTVSARVPSSPSLPRGAPQYKYSSAVRNVQPMGHMPPVVVPQVGEPAVHIQGQEPLTASMLAAAPPQEQKQMIAGERLYPLIHAMHPSLAGKITGMLLEIDNSELLLLLESPDSLHSKIEEAVAVLQAHQATETSQK</sequence>
<dbReference type="PANTHER" id="PTHR24012">
    <property type="entry name" value="RNA BINDING PROTEIN"/>
    <property type="match status" value="1"/>
</dbReference>
<protein>
    <recommendedName>
        <fullName evidence="7">Polyadenylate-binding protein</fullName>
        <shortName evidence="7">PABP</shortName>
    </recommendedName>
</protein>
<dbReference type="SUPFAM" id="SSF63570">
    <property type="entry name" value="PABC (PABP) domain"/>
    <property type="match status" value="1"/>
</dbReference>
<evidence type="ECO:0000256" key="4">
    <source>
        <dbReference type="ARBA" id="ARBA00022737"/>
    </source>
</evidence>
<dbReference type="FunFam" id="1.10.1900.10:FF:000001">
    <property type="entry name" value="Polyadenylate-binding protein"/>
    <property type="match status" value="1"/>
</dbReference>
<dbReference type="CDD" id="cd12381">
    <property type="entry name" value="RRM4_I_PABPs"/>
    <property type="match status" value="1"/>
</dbReference>
<keyword evidence="3 7" id="KW-0963">Cytoplasm</keyword>
<feature type="domain" description="RRM" evidence="8">
    <location>
        <begin position="191"/>
        <end position="283"/>
    </location>
</feature>
<evidence type="ECO:0000313" key="10">
    <source>
        <dbReference type="EMBL" id="NXF28721.1"/>
    </source>
</evidence>
<dbReference type="InterPro" id="IPR012677">
    <property type="entry name" value="Nucleotide-bd_a/b_plait_sf"/>
</dbReference>
<organism evidence="10 11">
    <name type="scientific">Nyctibius bracteatus</name>
    <name type="common">Rufous potoo</name>
    <dbReference type="NCBI Taxonomy" id="48426"/>
    <lineage>
        <taxon>Eukaryota</taxon>
        <taxon>Metazoa</taxon>
        <taxon>Chordata</taxon>
        <taxon>Craniata</taxon>
        <taxon>Vertebrata</taxon>
        <taxon>Euteleostomi</taxon>
        <taxon>Archelosauria</taxon>
        <taxon>Archosauria</taxon>
        <taxon>Dinosauria</taxon>
        <taxon>Saurischia</taxon>
        <taxon>Theropoda</taxon>
        <taxon>Coelurosauria</taxon>
        <taxon>Aves</taxon>
        <taxon>Neognathae</taxon>
        <taxon>Neoaves</taxon>
        <taxon>Strisores</taxon>
        <taxon>Caprimulgiformes</taxon>
        <taxon>Nyctibiidae</taxon>
        <taxon>Nyctibius</taxon>
    </lineage>
</organism>
<dbReference type="InterPro" id="IPR036053">
    <property type="entry name" value="PABP-dom"/>
</dbReference>
<evidence type="ECO:0000256" key="7">
    <source>
        <dbReference type="RuleBase" id="RU362004"/>
    </source>
</evidence>
<comment type="similarity">
    <text evidence="2 7">Belongs to the polyadenylate-binding protein type-1 family.</text>
</comment>
<comment type="function">
    <text evidence="7">Binds the poly(A) tail of mRNA.</text>
</comment>
<evidence type="ECO:0000256" key="2">
    <source>
        <dbReference type="ARBA" id="ARBA00008557"/>
    </source>
</evidence>
<comment type="subcellular location">
    <subcellularLocation>
        <location evidence="1 7">Cytoplasm</location>
    </subcellularLocation>
</comment>
<dbReference type="FunFam" id="3.30.70.330:FF:000042">
    <property type="entry name" value="Polyadenylate-binding protein"/>
    <property type="match status" value="1"/>
</dbReference>
<dbReference type="InterPro" id="IPR000504">
    <property type="entry name" value="RRM_dom"/>
</dbReference>
<feature type="domain" description="RRM" evidence="8">
    <location>
        <begin position="309"/>
        <end position="385"/>
    </location>
</feature>
<feature type="domain" description="PABC" evidence="9">
    <location>
        <begin position="554"/>
        <end position="632"/>
    </location>
</feature>
<feature type="domain" description="RRM" evidence="8">
    <location>
        <begin position="11"/>
        <end position="89"/>
    </location>
</feature>
<keyword evidence="5 6" id="KW-0694">RNA-binding</keyword>
<evidence type="ECO:0000313" key="11">
    <source>
        <dbReference type="Proteomes" id="UP000538472"/>
    </source>
</evidence>
<dbReference type="InterPro" id="IPR002004">
    <property type="entry name" value="PABP_HYD_C"/>
</dbReference>
<dbReference type="CDD" id="cd12379">
    <property type="entry name" value="RRM2_I_PABPs"/>
    <property type="match status" value="1"/>
</dbReference>
<dbReference type="PROSITE" id="PS51309">
    <property type="entry name" value="PABC"/>
    <property type="match status" value="1"/>
</dbReference>
<feature type="non-terminal residue" evidence="10">
    <location>
        <position position="638"/>
    </location>
</feature>
<dbReference type="SMART" id="SM00360">
    <property type="entry name" value="RRM"/>
    <property type="match status" value="4"/>
</dbReference>
<dbReference type="PROSITE" id="PS50102">
    <property type="entry name" value="RRM"/>
    <property type="match status" value="4"/>
</dbReference>
<evidence type="ECO:0000256" key="3">
    <source>
        <dbReference type="ARBA" id="ARBA00022490"/>
    </source>
</evidence>
<dbReference type="Gene3D" id="3.30.70.330">
    <property type="match status" value="4"/>
</dbReference>
<dbReference type="SMART" id="SM00517">
    <property type="entry name" value="PolyA"/>
    <property type="match status" value="1"/>
</dbReference>
<dbReference type="AlphaFoldDB" id="A0A7K8SG41"/>
<dbReference type="SMART" id="SM00361">
    <property type="entry name" value="RRM_1"/>
    <property type="match status" value="3"/>
</dbReference>
<dbReference type="Gene3D" id="1.10.1900.10">
    <property type="entry name" value="c-terminal domain of poly(a) binding protein"/>
    <property type="match status" value="1"/>
</dbReference>
<dbReference type="InterPro" id="IPR003954">
    <property type="entry name" value="RRM_euk-type"/>
</dbReference>
<dbReference type="CDD" id="cd12380">
    <property type="entry name" value="RRM3_I_PABPs"/>
    <property type="match status" value="1"/>
</dbReference>
<proteinExistence type="inferred from homology"/>
<dbReference type="Proteomes" id="UP000538472">
    <property type="component" value="Unassembled WGS sequence"/>
</dbReference>
<evidence type="ECO:0000256" key="5">
    <source>
        <dbReference type="ARBA" id="ARBA00022884"/>
    </source>
</evidence>
<dbReference type="InterPro" id="IPR006515">
    <property type="entry name" value="PABP_1234"/>
</dbReference>
<dbReference type="EMBL" id="VWZB01000004">
    <property type="protein sequence ID" value="NXF28721.1"/>
    <property type="molecule type" value="Genomic_DNA"/>
</dbReference>
<comment type="caution">
    <text evidence="10">The sequence shown here is derived from an EMBL/GenBank/DDBJ whole genome shotgun (WGS) entry which is preliminary data.</text>
</comment>
<reference evidence="10 11" key="1">
    <citation type="submission" date="2019-09" db="EMBL/GenBank/DDBJ databases">
        <title>Bird 10,000 Genomes (B10K) Project - Family phase.</title>
        <authorList>
            <person name="Zhang G."/>
        </authorList>
    </citation>
    <scope>NUCLEOTIDE SEQUENCE [LARGE SCALE GENOMIC DNA]</scope>
    <source>
        <strain evidence="10">B10K-CU-031-10</strain>
        <tissue evidence="10">Muscle</tissue>
    </source>
</reference>
<dbReference type="GO" id="GO:0003723">
    <property type="term" value="F:RNA binding"/>
    <property type="evidence" value="ECO:0007669"/>
    <property type="project" value="UniProtKB-UniRule"/>
</dbReference>
<accession>A0A7K8SG41</accession>
<evidence type="ECO:0000259" key="8">
    <source>
        <dbReference type="PROSITE" id="PS50102"/>
    </source>
</evidence>
<evidence type="ECO:0000259" key="9">
    <source>
        <dbReference type="PROSITE" id="PS51309"/>
    </source>
</evidence>
<feature type="non-terminal residue" evidence="10">
    <location>
        <position position="1"/>
    </location>
</feature>
<evidence type="ECO:0000256" key="6">
    <source>
        <dbReference type="PROSITE-ProRule" id="PRU00176"/>
    </source>
</evidence>
<dbReference type="InterPro" id="IPR035979">
    <property type="entry name" value="RBD_domain_sf"/>
</dbReference>
<dbReference type="Pfam" id="PF00658">
    <property type="entry name" value="MLLE"/>
    <property type="match status" value="1"/>
</dbReference>
<dbReference type="Pfam" id="PF00076">
    <property type="entry name" value="RRM_1"/>
    <property type="match status" value="4"/>
</dbReference>
<dbReference type="GO" id="GO:0005737">
    <property type="term" value="C:cytoplasm"/>
    <property type="evidence" value="ECO:0007669"/>
    <property type="project" value="UniProtKB-SubCell"/>
</dbReference>
<gene>
    <name evidence="10" type="primary">Epabp</name>
    <name evidence="10" type="ORF">NYCBRA_R01508</name>
</gene>
<dbReference type="FunFam" id="3.30.70.330:FF:000021">
    <property type="entry name" value="Polyadenylate-binding protein"/>
    <property type="match status" value="1"/>
</dbReference>
<dbReference type="NCBIfam" id="TIGR01628">
    <property type="entry name" value="PABP-1234"/>
    <property type="match status" value="1"/>
</dbReference>
<dbReference type="FunFam" id="3.30.70.330:FF:000003">
    <property type="entry name" value="Polyadenylate-binding protein"/>
    <property type="match status" value="1"/>
</dbReference>
<dbReference type="InterPro" id="IPR045305">
    <property type="entry name" value="RRM2_I_PABPs"/>
</dbReference>
<keyword evidence="4" id="KW-0677">Repeat</keyword>
<evidence type="ECO:0000256" key="1">
    <source>
        <dbReference type="ARBA" id="ARBA00004496"/>
    </source>
</evidence>